<dbReference type="Proteomes" id="UP000675968">
    <property type="component" value="Unassembled WGS sequence"/>
</dbReference>
<organism evidence="2 3">
    <name type="scientific">Candidatus Iainarchaeum sp</name>
    <dbReference type="NCBI Taxonomy" id="3101447"/>
    <lineage>
        <taxon>Archaea</taxon>
        <taxon>Candidatus Iainarchaeota</taxon>
        <taxon>Candidatus Iainarchaeia</taxon>
        <taxon>Candidatus Iainarchaeales</taxon>
        <taxon>Candidatus Iainarchaeaceae</taxon>
        <taxon>Candidatus Iainarchaeum</taxon>
    </lineage>
</organism>
<accession>A0A8T4L541</accession>
<gene>
    <name evidence="2" type="ORF">J4215_03610</name>
</gene>
<reference evidence="2" key="2">
    <citation type="submission" date="2021-05" db="EMBL/GenBank/DDBJ databases">
        <title>Protein family content uncovers lineage relationships and bacterial pathway maintenance mechanisms in DPANN archaea.</title>
        <authorList>
            <person name="Castelle C.J."/>
            <person name="Meheust R."/>
            <person name="Jaffe A.L."/>
            <person name="Seitz K."/>
            <person name="Gong X."/>
            <person name="Baker B.J."/>
            <person name="Banfield J.F."/>
        </authorList>
    </citation>
    <scope>NUCLEOTIDE SEQUENCE</scope>
    <source>
        <strain evidence="2">RIFCSPLOWO2_01_FULL_AR10_48_17</strain>
    </source>
</reference>
<name>A0A8T4L541_9ARCH</name>
<feature type="region of interest" description="Disordered" evidence="1">
    <location>
        <begin position="175"/>
        <end position="204"/>
    </location>
</feature>
<protein>
    <submittedName>
        <fullName evidence="2">Uncharacterized protein</fullName>
    </submittedName>
</protein>
<sequence length="221" mass="25657">MEISELWNPQKLPEKMLERDRYVQGQLNLISGKLDRLEKVVSVGLPMSEAEDTMERLDNIEREFKIQVSKTKIYGTVLKDIRKDQDVMKKELDEKGSLKQMLLMNERMKNIETMFETFNNNKTRDVFLNMVDIMKNLETRIKTLEEISHSNASLMFQSQVQQLRGTVKEDEAAKGRGFERMSVPNQPQVVSPYGPNAELPKKKEGVGDKIKNFFNRLIGRS</sequence>
<proteinExistence type="predicted"/>
<evidence type="ECO:0000313" key="3">
    <source>
        <dbReference type="Proteomes" id="UP000675968"/>
    </source>
</evidence>
<comment type="caution">
    <text evidence="2">The sequence shown here is derived from an EMBL/GenBank/DDBJ whole genome shotgun (WGS) entry which is preliminary data.</text>
</comment>
<dbReference type="AlphaFoldDB" id="A0A8T4L541"/>
<reference evidence="2" key="1">
    <citation type="submission" date="2021-03" db="EMBL/GenBank/DDBJ databases">
        <authorList>
            <person name="Jaffe A."/>
        </authorList>
    </citation>
    <scope>NUCLEOTIDE SEQUENCE</scope>
    <source>
        <strain evidence="2">RIFCSPLOWO2_01_FULL_AR10_48_17</strain>
    </source>
</reference>
<evidence type="ECO:0000313" key="2">
    <source>
        <dbReference type="EMBL" id="MBS3061644.1"/>
    </source>
</evidence>
<dbReference type="EMBL" id="JAGVWC010000010">
    <property type="protein sequence ID" value="MBS3061644.1"/>
    <property type="molecule type" value="Genomic_DNA"/>
</dbReference>
<evidence type="ECO:0000256" key="1">
    <source>
        <dbReference type="SAM" id="MobiDB-lite"/>
    </source>
</evidence>